<evidence type="ECO:0000313" key="3">
    <source>
        <dbReference type="Proteomes" id="UP000002318"/>
    </source>
</evidence>
<evidence type="ECO:0008006" key="4">
    <source>
        <dbReference type="Google" id="ProtNLM"/>
    </source>
</evidence>
<keyword evidence="1" id="KW-0732">Signal</keyword>
<evidence type="ECO:0000256" key="1">
    <source>
        <dbReference type="SAM" id="SignalP"/>
    </source>
</evidence>
<proteinExistence type="predicted"/>
<sequence length="335" mass="36572">MKKFWILPVLLLSMGLAGCNMFGNDGDDEDTEAYPIAGSWVNDSPATYSSDVVEFTSNGTYTIYSNYAMETVDSTGTWSLSDGILTIDGTETGSITAVSENEFTWNADTYYRKGYEPGGNSYEDFPFAGSWVEDFAYTPETNVMEFVSDGTYIEYSDYAMTTQSPSGTWAISSSGTWTISVKRLELESQAGGTSAEITAVSENKFTWDGSTYYRRGYEPGGNALSGAATTLTLGTTYEGVFTEKDTNLFSVTVEDGASYAISWDDSENGTGSYTGDIEVSAYNSDKTTAYFYQIDHGYDTPQTITADGTTMYIITNPYDFRGYLGGTYGLTVTKQ</sequence>
<dbReference type="PROSITE" id="PS51257">
    <property type="entry name" value="PROKAR_LIPOPROTEIN"/>
    <property type="match status" value="1"/>
</dbReference>
<dbReference type="EMBL" id="CP002116">
    <property type="protein sequence ID" value="ADK83103.1"/>
    <property type="molecule type" value="Genomic_DNA"/>
</dbReference>
<dbReference type="KEGG" id="ssm:Spirs_4019"/>
<dbReference type="Proteomes" id="UP000002318">
    <property type="component" value="Chromosome"/>
</dbReference>
<dbReference type="RefSeq" id="WP_013256560.1">
    <property type="nucleotide sequence ID" value="NC_014364.1"/>
</dbReference>
<reference evidence="2 3" key="1">
    <citation type="journal article" date="2010" name="Stand. Genomic Sci.">
        <title>Complete genome sequence of Spirochaeta smaragdinae type strain (SEBR 4228).</title>
        <authorList>
            <person name="Mavromatis K."/>
            <person name="Yasawong M."/>
            <person name="Chertkov O."/>
            <person name="Lapidus A."/>
            <person name="Lucas S."/>
            <person name="Nolan M."/>
            <person name="Del Rio T.G."/>
            <person name="Tice H."/>
            <person name="Cheng J.F."/>
            <person name="Pitluck S."/>
            <person name="Liolios K."/>
            <person name="Ivanova N."/>
            <person name="Tapia R."/>
            <person name="Han C."/>
            <person name="Bruce D."/>
            <person name="Goodwin L."/>
            <person name="Pati A."/>
            <person name="Chen A."/>
            <person name="Palaniappan K."/>
            <person name="Land M."/>
            <person name="Hauser L."/>
            <person name="Chang Y.J."/>
            <person name="Jeffries C.D."/>
            <person name="Detter J.C."/>
            <person name="Rohde M."/>
            <person name="Brambilla E."/>
            <person name="Spring S."/>
            <person name="Goker M."/>
            <person name="Sikorski J."/>
            <person name="Woyke T."/>
            <person name="Bristow J."/>
            <person name="Eisen J.A."/>
            <person name="Markowitz V."/>
            <person name="Hugenholtz P."/>
            <person name="Klenk H.P."/>
            <person name="Kyrpides N.C."/>
        </authorList>
    </citation>
    <scope>NUCLEOTIDE SEQUENCE [LARGE SCALE GENOMIC DNA]</scope>
    <source>
        <strain evidence="3">DSM 11293 / JCM 15392 / SEBR 4228</strain>
    </source>
</reference>
<feature type="chain" id="PRO_5003150685" description="Lipocalin-like domain-containing protein" evidence="1">
    <location>
        <begin position="23"/>
        <end position="335"/>
    </location>
</feature>
<gene>
    <name evidence="2" type="ordered locus">Spirs_4019</name>
</gene>
<protein>
    <recommendedName>
        <fullName evidence="4">Lipocalin-like domain-containing protein</fullName>
    </recommendedName>
</protein>
<keyword evidence="3" id="KW-1185">Reference proteome</keyword>
<feature type="signal peptide" evidence="1">
    <location>
        <begin position="1"/>
        <end position="22"/>
    </location>
</feature>
<organism evidence="2 3">
    <name type="scientific">Sediminispirochaeta smaragdinae (strain DSM 11293 / JCM 15392 / SEBR 4228)</name>
    <name type="common">Spirochaeta smaragdinae</name>
    <dbReference type="NCBI Taxonomy" id="573413"/>
    <lineage>
        <taxon>Bacteria</taxon>
        <taxon>Pseudomonadati</taxon>
        <taxon>Spirochaetota</taxon>
        <taxon>Spirochaetia</taxon>
        <taxon>Spirochaetales</taxon>
        <taxon>Spirochaetaceae</taxon>
        <taxon>Sediminispirochaeta</taxon>
    </lineage>
</organism>
<evidence type="ECO:0000313" key="2">
    <source>
        <dbReference type="EMBL" id="ADK83103.1"/>
    </source>
</evidence>
<name>E1R9D4_SEDSS</name>
<dbReference type="AlphaFoldDB" id="E1R9D4"/>
<dbReference type="HOGENOM" id="CLU_052652_0_0_12"/>
<dbReference type="STRING" id="573413.Spirs_4019"/>
<dbReference type="OrthoDB" id="374279at2"/>
<accession>E1R9D4</accession>